<dbReference type="InParanoid" id="T0R1Y7"/>
<accession>T0R1Y7</accession>
<sequence>MTTGGAVIYEYYGNLYAGAASNSLNEEWRYRTETHQIIVSSNNQCLDAYKDSASGEYRVHVYPCEDINRNQYWTIDSARQRIRHLTHPNLCLDVDPTQNNKVQVWTCYLDAPNQRIMVTEDAIKLSAFNGRYLASDQGIARFVDVWGEPIEWIVSTVDLTWRWRLQFFSSNECLDAYEPWNGGTVHTWPCDSNNGNQKWRYDPATGQLRHATHTGFCLDMSTTDFNMEFGTRPYLWERKTPANKLQVFTYESQRFEN</sequence>
<evidence type="ECO:0000259" key="1">
    <source>
        <dbReference type="SMART" id="SM00458"/>
    </source>
</evidence>
<dbReference type="Pfam" id="PF00652">
    <property type="entry name" value="Ricin_B_lectin"/>
    <property type="match status" value="2"/>
</dbReference>
<proteinExistence type="predicted"/>
<evidence type="ECO:0000313" key="3">
    <source>
        <dbReference type="Proteomes" id="UP000030762"/>
    </source>
</evidence>
<dbReference type="CDD" id="cd00161">
    <property type="entry name" value="beta-trefoil_Ricin-like"/>
    <property type="match status" value="2"/>
</dbReference>
<dbReference type="Gene3D" id="2.80.10.50">
    <property type="match status" value="2"/>
</dbReference>
<keyword evidence="3" id="KW-1185">Reference proteome</keyword>
<reference evidence="2 3" key="1">
    <citation type="submission" date="2012-04" db="EMBL/GenBank/DDBJ databases">
        <title>The Genome Sequence of Saprolegnia declina VS20.</title>
        <authorList>
            <consortium name="The Broad Institute Genome Sequencing Platform"/>
            <person name="Russ C."/>
            <person name="Nusbaum C."/>
            <person name="Tyler B."/>
            <person name="van West P."/>
            <person name="Dieguez-Uribeondo J."/>
            <person name="de Bruijn I."/>
            <person name="Tripathy S."/>
            <person name="Jiang R."/>
            <person name="Young S.K."/>
            <person name="Zeng Q."/>
            <person name="Gargeya S."/>
            <person name="Fitzgerald M."/>
            <person name="Haas B."/>
            <person name="Abouelleil A."/>
            <person name="Alvarado L."/>
            <person name="Arachchi H.M."/>
            <person name="Berlin A."/>
            <person name="Chapman S.B."/>
            <person name="Goldberg J."/>
            <person name="Griggs A."/>
            <person name="Gujja S."/>
            <person name="Hansen M."/>
            <person name="Howarth C."/>
            <person name="Imamovic A."/>
            <person name="Larimer J."/>
            <person name="McCowen C."/>
            <person name="Montmayeur A."/>
            <person name="Murphy C."/>
            <person name="Neiman D."/>
            <person name="Pearson M."/>
            <person name="Priest M."/>
            <person name="Roberts A."/>
            <person name="Saif S."/>
            <person name="Shea T."/>
            <person name="Sisk P."/>
            <person name="Sykes S."/>
            <person name="Wortman J."/>
            <person name="Nusbaum C."/>
            <person name="Birren B."/>
        </authorList>
    </citation>
    <scope>NUCLEOTIDE SEQUENCE [LARGE SCALE GENOMIC DNA]</scope>
    <source>
        <strain evidence="2 3">VS20</strain>
    </source>
</reference>
<gene>
    <name evidence="2" type="ORF">SDRG_16165</name>
</gene>
<dbReference type="SUPFAM" id="SSF50370">
    <property type="entry name" value="Ricin B-like lectins"/>
    <property type="match status" value="2"/>
</dbReference>
<evidence type="ECO:0000313" key="2">
    <source>
        <dbReference type="EMBL" id="EQC26018.1"/>
    </source>
</evidence>
<dbReference type="PROSITE" id="PS50231">
    <property type="entry name" value="RICIN_B_LECTIN"/>
    <property type="match status" value="1"/>
</dbReference>
<dbReference type="InterPro" id="IPR000772">
    <property type="entry name" value="Ricin_B_lectin"/>
</dbReference>
<dbReference type="VEuPathDB" id="FungiDB:SDRG_16165"/>
<dbReference type="AlphaFoldDB" id="T0R1Y7"/>
<dbReference type="RefSeq" id="XP_008620586.1">
    <property type="nucleotide sequence ID" value="XM_008622364.1"/>
</dbReference>
<feature type="domain" description="Ricin B lectin" evidence="1">
    <location>
        <begin position="129"/>
        <end position="256"/>
    </location>
</feature>
<name>T0R1Y7_SAPDV</name>
<dbReference type="GeneID" id="19956892"/>
<organism evidence="2 3">
    <name type="scientific">Saprolegnia diclina (strain VS20)</name>
    <dbReference type="NCBI Taxonomy" id="1156394"/>
    <lineage>
        <taxon>Eukaryota</taxon>
        <taxon>Sar</taxon>
        <taxon>Stramenopiles</taxon>
        <taxon>Oomycota</taxon>
        <taxon>Saprolegniomycetes</taxon>
        <taxon>Saprolegniales</taxon>
        <taxon>Saprolegniaceae</taxon>
        <taxon>Saprolegnia</taxon>
    </lineage>
</organism>
<dbReference type="EMBL" id="JH767246">
    <property type="protein sequence ID" value="EQC26018.1"/>
    <property type="molecule type" value="Genomic_DNA"/>
</dbReference>
<dbReference type="InterPro" id="IPR035992">
    <property type="entry name" value="Ricin_B-like_lectins"/>
</dbReference>
<dbReference type="SMART" id="SM00458">
    <property type="entry name" value="RICIN"/>
    <property type="match status" value="2"/>
</dbReference>
<dbReference type="STRING" id="1156394.T0R1Y7"/>
<feature type="domain" description="Ricin B lectin" evidence="1">
    <location>
        <begin position="1"/>
        <end position="119"/>
    </location>
</feature>
<dbReference type="OrthoDB" id="62471at2759"/>
<dbReference type="Proteomes" id="UP000030762">
    <property type="component" value="Unassembled WGS sequence"/>
</dbReference>
<protein>
    <recommendedName>
        <fullName evidence="1">Ricin B lectin domain-containing protein</fullName>
    </recommendedName>
</protein>
<dbReference type="OMA" id="IMVTEDA"/>